<gene>
    <name evidence="1" type="ORF">SAMEA4029009_CIC11G00000002154</name>
</gene>
<evidence type="ECO:0000313" key="2">
    <source>
        <dbReference type="Proteomes" id="UP000182259"/>
    </source>
</evidence>
<dbReference type="EMBL" id="LT635768">
    <property type="protein sequence ID" value="SGZ57689.1"/>
    <property type="molecule type" value="Genomic_DNA"/>
</dbReference>
<dbReference type="AlphaFoldDB" id="A0A1L0C264"/>
<proteinExistence type="predicted"/>
<sequence>MCKSFLQFHQEHISLITESVKFAQTTNEHRILSYVAIKTLILINSLLANAVTLKSAISEGELSEEKTADIEDHLAKFKDLYRVQPEGEFVLNTLLASSIDPDVAQEVVRLHGLLGKLR</sequence>
<accession>A0A1L0C264</accession>
<organism evidence="1 2">
    <name type="scientific">Sungouiella intermedia</name>
    <dbReference type="NCBI Taxonomy" id="45354"/>
    <lineage>
        <taxon>Eukaryota</taxon>
        <taxon>Fungi</taxon>
        <taxon>Dikarya</taxon>
        <taxon>Ascomycota</taxon>
        <taxon>Saccharomycotina</taxon>
        <taxon>Pichiomycetes</taxon>
        <taxon>Metschnikowiaceae</taxon>
        <taxon>Sungouiella</taxon>
    </lineage>
</organism>
<reference evidence="1 2" key="1">
    <citation type="submission" date="2016-10" db="EMBL/GenBank/DDBJ databases">
        <authorList>
            <person name="de Groot N.N."/>
        </authorList>
    </citation>
    <scope>NUCLEOTIDE SEQUENCE [LARGE SCALE GENOMIC DNA]</scope>
    <source>
        <strain evidence="1 2">PYCC 4715</strain>
    </source>
</reference>
<dbReference type="Proteomes" id="UP000182259">
    <property type="component" value="Chromosome V"/>
</dbReference>
<name>A0A1L0C264_9ASCO</name>
<protein>
    <submittedName>
        <fullName evidence="1">CIC11C00000002154</fullName>
    </submittedName>
</protein>
<evidence type="ECO:0000313" key="1">
    <source>
        <dbReference type="EMBL" id="SGZ57689.1"/>
    </source>
</evidence>